<evidence type="ECO:0000313" key="1">
    <source>
        <dbReference type="EMBL" id="KIJ05214.1"/>
    </source>
</evidence>
<dbReference type="EMBL" id="KN821150">
    <property type="protein sequence ID" value="KIJ05214.1"/>
    <property type="molecule type" value="Genomic_DNA"/>
</dbReference>
<reference evidence="1 2" key="1">
    <citation type="submission" date="2014-06" db="EMBL/GenBank/DDBJ databases">
        <authorList>
            <consortium name="DOE Joint Genome Institute"/>
            <person name="Kuo A."/>
            <person name="Kohler A."/>
            <person name="Nagy L.G."/>
            <person name="Floudas D."/>
            <person name="Copeland A."/>
            <person name="Barry K.W."/>
            <person name="Cichocki N."/>
            <person name="Veneault-Fourrey C."/>
            <person name="LaButti K."/>
            <person name="Lindquist E.A."/>
            <person name="Lipzen A."/>
            <person name="Lundell T."/>
            <person name="Morin E."/>
            <person name="Murat C."/>
            <person name="Sun H."/>
            <person name="Tunlid A."/>
            <person name="Henrissat B."/>
            <person name="Grigoriev I.V."/>
            <person name="Hibbett D.S."/>
            <person name="Martin F."/>
            <person name="Nordberg H.P."/>
            <person name="Cantor M.N."/>
            <person name="Hua S.X."/>
        </authorList>
    </citation>
    <scope>NUCLEOTIDE SEQUENCE [LARGE SCALE GENOMIC DNA]</scope>
    <source>
        <strain evidence="1 2">ATCC 200175</strain>
    </source>
</reference>
<dbReference type="HOGENOM" id="CLU_1787426_0_0_1"/>
<reference evidence="2" key="2">
    <citation type="submission" date="2015-01" db="EMBL/GenBank/DDBJ databases">
        <title>Evolutionary Origins and Diversification of the Mycorrhizal Mutualists.</title>
        <authorList>
            <consortium name="DOE Joint Genome Institute"/>
            <consortium name="Mycorrhizal Genomics Consortium"/>
            <person name="Kohler A."/>
            <person name="Kuo A."/>
            <person name="Nagy L.G."/>
            <person name="Floudas D."/>
            <person name="Copeland A."/>
            <person name="Barry K.W."/>
            <person name="Cichocki N."/>
            <person name="Veneault-Fourrey C."/>
            <person name="LaButti K."/>
            <person name="Lindquist E.A."/>
            <person name="Lipzen A."/>
            <person name="Lundell T."/>
            <person name="Morin E."/>
            <person name="Murat C."/>
            <person name="Riley R."/>
            <person name="Ohm R."/>
            <person name="Sun H."/>
            <person name="Tunlid A."/>
            <person name="Henrissat B."/>
            <person name="Grigoriev I.V."/>
            <person name="Hibbett D.S."/>
            <person name="Martin F."/>
        </authorList>
    </citation>
    <scope>NUCLEOTIDE SEQUENCE [LARGE SCALE GENOMIC DNA]</scope>
    <source>
        <strain evidence="2">ATCC 200175</strain>
    </source>
</reference>
<gene>
    <name evidence="1" type="ORF">PAXINDRAFT_21506</name>
</gene>
<dbReference type="AlphaFoldDB" id="A0A0C9SLY1"/>
<proteinExistence type="predicted"/>
<sequence length="145" mass="16194">MDSSSDVKAHWDLPNRLRITWRVVCSTCKLDALGSCPLPYSTTISTCPRIFTITYFTTAHDKEHPAGTPESVQCGRLRKTTSSPNASISSIRYAYLIGYKCYANQRVCGRKRSKKTPEVVAYAELYVVEGCWQMACIGSDVRSDP</sequence>
<dbReference type="Proteomes" id="UP000053647">
    <property type="component" value="Unassembled WGS sequence"/>
</dbReference>
<keyword evidence="2" id="KW-1185">Reference proteome</keyword>
<name>A0A0C9SLY1_PAXIN</name>
<protein>
    <submittedName>
        <fullName evidence="1">Uncharacterized protein</fullName>
    </submittedName>
</protein>
<evidence type="ECO:0000313" key="2">
    <source>
        <dbReference type="Proteomes" id="UP000053647"/>
    </source>
</evidence>
<organism evidence="1 2">
    <name type="scientific">Paxillus involutus ATCC 200175</name>
    <dbReference type="NCBI Taxonomy" id="664439"/>
    <lineage>
        <taxon>Eukaryota</taxon>
        <taxon>Fungi</taxon>
        <taxon>Dikarya</taxon>
        <taxon>Basidiomycota</taxon>
        <taxon>Agaricomycotina</taxon>
        <taxon>Agaricomycetes</taxon>
        <taxon>Agaricomycetidae</taxon>
        <taxon>Boletales</taxon>
        <taxon>Paxilineae</taxon>
        <taxon>Paxillaceae</taxon>
        <taxon>Paxillus</taxon>
    </lineage>
</organism>
<accession>A0A0C9SLY1</accession>